<dbReference type="Gene3D" id="3.40.50.2300">
    <property type="match status" value="1"/>
</dbReference>
<feature type="region of interest" description="Disordered" evidence="2">
    <location>
        <begin position="128"/>
        <end position="155"/>
    </location>
</feature>
<sequence>MSPSDPGAAPLRVLAVDDVAPALDELCAMLGDSPDVGEVARAGDAVAALRLLPTGRFDAVFLDITMPGMNGLELARVLSAMAEPPEVVFVTAFEEHALAAYGLGAVDYLLKPVGQDRLTEALARVRRLGGSRGPRPAPAAPAAPPARPAPPAPRVDELAVVPVELGGRTRYLRRDDVRFVEAHGDYVRLTTPSGSHLVRIPLSRLEEHWSPHEFVRVHRSYLLALPAVVELRSDAGGGLLAHTDAGDVPVSRRHARELRELLLDAAARGTLGSHVSGGPHTGGPAGQPAGGHPGADR</sequence>
<feature type="domain" description="Response regulatory" evidence="3">
    <location>
        <begin position="12"/>
        <end position="126"/>
    </location>
</feature>
<feature type="domain" description="HTH LytTR-type" evidence="4">
    <location>
        <begin position="161"/>
        <end position="264"/>
    </location>
</feature>
<evidence type="ECO:0000259" key="3">
    <source>
        <dbReference type="PROSITE" id="PS50110"/>
    </source>
</evidence>
<dbReference type="InterPro" id="IPR007492">
    <property type="entry name" value="LytTR_DNA-bd_dom"/>
</dbReference>
<keyword evidence="6" id="KW-1185">Reference proteome</keyword>
<feature type="region of interest" description="Disordered" evidence="2">
    <location>
        <begin position="270"/>
        <end position="297"/>
    </location>
</feature>
<protein>
    <submittedName>
        <fullName evidence="5">LytTR family two component transcriptional regulator</fullName>
    </submittedName>
</protein>
<proteinExistence type="predicted"/>
<dbReference type="SMART" id="SM00448">
    <property type="entry name" value="REC"/>
    <property type="match status" value="1"/>
</dbReference>
<evidence type="ECO:0000313" key="6">
    <source>
        <dbReference type="Proteomes" id="UP000291591"/>
    </source>
</evidence>
<dbReference type="Pfam" id="PF04397">
    <property type="entry name" value="LytTR"/>
    <property type="match status" value="1"/>
</dbReference>
<dbReference type="InterPro" id="IPR046947">
    <property type="entry name" value="LytR-like"/>
</dbReference>
<dbReference type="PANTHER" id="PTHR37299">
    <property type="entry name" value="TRANSCRIPTIONAL REGULATOR-RELATED"/>
    <property type="match status" value="1"/>
</dbReference>
<dbReference type="InterPro" id="IPR001789">
    <property type="entry name" value="Sig_transdc_resp-reg_receiver"/>
</dbReference>
<accession>A0A4Q7UR27</accession>
<evidence type="ECO:0000259" key="4">
    <source>
        <dbReference type="PROSITE" id="PS50930"/>
    </source>
</evidence>
<feature type="compositionally biased region" description="Gly residues" evidence="2">
    <location>
        <begin position="279"/>
        <end position="297"/>
    </location>
</feature>
<dbReference type="AlphaFoldDB" id="A0A4Q7UR27"/>
<dbReference type="EMBL" id="SHKL01000001">
    <property type="protein sequence ID" value="RZT84145.1"/>
    <property type="molecule type" value="Genomic_DNA"/>
</dbReference>
<evidence type="ECO:0000313" key="5">
    <source>
        <dbReference type="EMBL" id="RZT84145.1"/>
    </source>
</evidence>
<comment type="caution">
    <text evidence="5">The sequence shown here is derived from an EMBL/GenBank/DDBJ whole genome shotgun (WGS) entry which is preliminary data.</text>
</comment>
<reference evidence="5 6" key="1">
    <citation type="submission" date="2019-02" db="EMBL/GenBank/DDBJ databases">
        <title>Sequencing the genomes of 1000 actinobacteria strains.</title>
        <authorList>
            <person name="Klenk H.-P."/>
        </authorList>
    </citation>
    <scope>NUCLEOTIDE SEQUENCE [LARGE SCALE GENOMIC DNA]</scope>
    <source>
        <strain evidence="5 6">DSM 45779</strain>
    </source>
</reference>
<gene>
    <name evidence="5" type="ORF">EV383_0979</name>
</gene>
<keyword evidence="1" id="KW-0597">Phosphoprotein</keyword>
<dbReference type="PANTHER" id="PTHR37299:SF1">
    <property type="entry name" value="STAGE 0 SPORULATION PROTEIN A HOMOLOG"/>
    <property type="match status" value="1"/>
</dbReference>
<dbReference type="SUPFAM" id="SSF52172">
    <property type="entry name" value="CheY-like"/>
    <property type="match status" value="1"/>
</dbReference>
<dbReference type="GO" id="GO:0000156">
    <property type="term" value="F:phosphorelay response regulator activity"/>
    <property type="evidence" value="ECO:0007669"/>
    <property type="project" value="InterPro"/>
</dbReference>
<dbReference type="InterPro" id="IPR011006">
    <property type="entry name" value="CheY-like_superfamily"/>
</dbReference>
<dbReference type="GO" id="GO:0003677">
    <property type="term" value="F:DNA binding"/>
    <property type="evidence" value="ECO:0007669"/>
    <property type="project" value="InterPro"/>
</dbReference>
<dbReference type="Pfam" id="PF00072">
    <property type="entry name" value="Response_reg"/>
    <property type="match status" value="1"/>
</dbReference>
<feature type="compositionally biased region" description="Pro residues" evidence="2">
    <location>
        <begin position="135"/>
        <end position="153"/>
    </location>
</feature>
<evidence type="ECO:0000256" key="1">
    <source>
        <dbReference type="PROSITE-ProRule" id="PRU00169"/>
    </source>
</evidence>
<organism evidence="5 6">
    <name type="scientific">Pseudonocardia sediminis</name>
    <dbReference type="NCBI Taxonomy" id="1397368"/>
    <lineage>
        <taxon>Bacteria</taxon>
        <taxon>Bacillati</taxon>
        <taxon>Actinomycetota</taxon>
        <taxon>Actinomycetes</taxon>
        <taxon>Pseudonocardiales</taxon>
        <taxon>Pseudonocardiaceae</taxon>
        <taxon>Pseudonocardia</taxon>
    </lineage>
</organism>
<feature type="modified residue" description="4-aspartylphosphate" evidence="1">
    <location>
        <position position="63"/>
    </location>
</feature>
<dbReference type="Proteomes" id="UP000291591">
    <property type="component" value="Unassembled WGS sequence"/>
</dbReference>
<dbReference type="SMART" id="SM00850">
    <property type="entry name" value="LytTR"/>
    <property type="match status" value="1"/>
</dbReference>
<evidence type="ECO:0000256" key="2">
    <source>
        <dbReference type="SAM" id="MobiDB-lite"/>
    </source>
</evidence>
<dbReference type="PROSITE" id="PS50110">
    <property type="entry name" value="RESPONSE_REGULATORY"/>
    <property type="match status" value="1"/>
</dbReference>
<name>A0A4Q7UR27_PSEST</name>
<dbReference type="Gene3D" id="2.40.50.1020">
    <property type="entry name" value="LytTr DNA-binding domain"/>
    <property type="match status" value="1"/>
</dbReference>
<dbReference type="PROSITE" id="PS50930">
    <property type="entry name" value="HTH_LYTTR"/>
    <property type="match status" value="1"/>
</dbReference>
<dbReference type="RefSeq" id="WP_207223437.1">
    <property type="nucleotide sequence ID" value="NZ_SHKL01000001.1"/>
</dbReference>